<dbReference type="Pfam" id="PF01047">
    <property type="entry name" value="MarR"/>
    <property type="match status" value="1"/>
</dbReference>
<dbReference type="PANTHER" id="PTHR33164:SF95">
    <property type="entry name" value="TRANSCRIPTIONAL REGULATOR"/>
    <property type="match status" value="1"/>
</dbReference>
<dbReference type="SUPFAM" id="SSF46785">
    <property type="entry name" value="Winged helix' DNA-binding domain"/>
    <property type="match status" value="1"/>
</dbReference>
<evidence type="ECO:0000256" key="3">
    <source>
        <dbReference type="ARBA" id="ARBA00023163"/>
    </source>
</evidence>
<dbReference type="PANTHER" id="PTHR33164">
    <property type="entry name" value="TRANSCRIPTIONAL REGULATOR, MARR FAMILY"/>
    <property type="match status" value="1"/>
</dbReference>
<dbReference type="GO" id="GO:0006950">
    <property type="term" value="P:response to stress"/>
    <property type="evidence" value="ECO:0007669"/>
    <property type="project" value="TreeGrafter"/>
</dbReference>
<keyword evidence="1" id="KW-0805">Transcription regulation</keyword>
<dbReference type="GO" id="GO:0003677">
    <property type="term" value="F:DNA binding"/>
    <property type="evidence" value="ECO:0007669"/>
    <property type="project" value="UniProtKB-KW"/>
</dbReference>
<organism evidence="5">
    <name type="scientific">invertebrate metagenome</name>
    <dbReference type="NCBI Taxonomy" id="1711999"/>
    <lineage>
        <taxon>unclassified sequences</taxon>
        <taxon>metagenomes</taxon>
        <taxon>organismal metagenomes</taxon>
    </lineage>
</organism>
<feature type="domain" description="HTH marR-type" evidence="4">
    <location>
        <begin position="3"/>
        <end position="138"/>
    </location>
</feature>
<dbReference type="EMBL" id="NSIT01000064">
    <property type="protein sequence ID" value="PJE79505.1"/>
    <property type="molecule type" value="Genomic_DNA"/>
</dbReference>
<keyword evidence="3" id="KW-0804">Transcription</keyword>
<dbReference type="GO" id="GO:0046914">
    <property type="term" value="F:transition metal ion binding"/>
    <property type="evidence" value="ECO:0007669"/>
    <property type="project" value="InterPro"/>
</dbReference>
<dbReference type="GO" id="GO:0003700">
    <property type="term" value="F:DNA-binding transcription factor activity"/>
    <property type="evidence" value="ECO:0007669"/>
    <property type="project" value="InterPro"/>
</dbReference>
<comment type="caution">
    <text evidence="5">The sequence shown here is derived from an EMBL/GenBank/DDBJ whole genome shotgun (WGS) entry which is preliminary data.</text>
</comment>
<dbReference type="InterPro" id="IPR036388">
    <property type="entry name" value="WH-like_DNA-bd_sf"/>
</dbReference>
<accession>A0A2H9T8E3</accession>
<dbReference type="InterPro" id="IPR022689">
    <property type="entry name" value="Iron_dep_repressor"/>
</dbReference>
<dbReference type="PROSITE" id="PS01117">
    <property type="entry name" value="HTH_MARR_1"/>
    <property type="match status" value="1"/>
</dbReference>
<protein>
    <submittedName>
        <fullName evidence="5">Transcriptional regulator SlyA</fullName>
    </submittedName>
</protein>
<evidence type="ECO:0000259" key="4">
    <source>
        <dbReference type="PROSITE" id="PS50995"/>
    </source>
</evidence>
<dbReference type="InterPro" id="IPR039422">
    <property type="entry name" value="MarR/SlyA-like"/>
</dbReference>
<evidence type="ECO:0000313" key="5">
    <source>
        <dbReference type="EMBL" id="PJE79505.1"/>
    </source>
</evidence>
<dbReference type="AlphaFoldDB" id="A0A2H9T8E3"/>
<reference evidence="5" key="1">
    <citation type="journal article" date="2017" name="Appl. Environ. Microbiol.">
        <title>Molecular characterization of an Endozoicomonas-like organism causing infection in king scallop Pecten maximus L.</title>
        <authorList>
            <person name="Cano I."/>
            <person name="van Aerle R."/>
            <person name="Ross S."/>
            <person name="Verner-Jeffreys D.W."/>
            <person name="Paley R.K."/>
            <person name="Rimmer G."/>
            <person name="Ryder D."/>
            <person name="Hooper P."/>
            <person name="Stone D."/>
            <person name="Feist S.W."/>
        </authorList>
    </citation>
    <scope>NUCLEOTIDE SEQUENCE</scope>
</reference>
<dbReference type="InterPro" id="IPR000835">
    <property type="entry name" value="HTH_MarR-typ"/>
</dbReference>
<dbReference type="InterPro" id="IPR036390">
    <property type="entry name" value="WH_DNA-bd_sf"/>
</dbReference>
<evidence type="ECO:0000256" key="2">
    <source>
        <dbReference type="ARBA" id="ARBA00023125"/>
    </source>
</evidence>
<evidence type="ECO:0000256" key="1">
    <source>
        <dbReference type="ARBA" id="ARBA00023015"/>
    </source>
</evidence>
<dbReference type="SMART" id="SM00529">
    <property type="entry name" value="HTH_DTXR"/>
    <property type="match status" value="1"/>
</dbReference>
<sequence>MKTLTLAQSFDRIDRHLNKMWRNYKTSEQFLKISFNDYDYLQSIHALNSPRLSDIAQDIHVSTPSASNMIAKLEKKGLVARHQDPDDRRAIRIQLTQSGQRLMELDLQLFSEFTEQIRNTLSDDDCHHLERLLSNVCQQFSPK</sequence>
<keyword evidence="2" id="KW-0238">DNA-binding</keyword>
<dbReference type="InterPro" id="IPR023187">
    <property type="entry name" value="Tscrpt_reg_MarR-type_CS"/>
</dbReference>
<proteinExistence type="predicted"/>
<gene>
    <name evidence="5" type="primary">slyA</name>
    <name evidence="5" type="ORF">CI610_01511</name>
</gene>
<dbReference type="PRINTS" id="PR00598">
    <property type="entry name" value="HTHMARR"/>
</dbReference>
<name>A0A2H9T8E3_9ZZZZ</name>
<dbReference type="PROSITE" id="PS50995">
    <property type="entry name" value="HTH_MARR_2"/>
    <property type="match status" value="1"/>
</dbReference>
<dbReference type="SMART" id="SM00347">
    <property type="entry name" value="HTH_MARR"/>
    <property type="match status" value="1"/>
</dbReference>
<dbReference type="Gene3D" id="1.10.10.10">
    <property type="entry name" value="Winged helix-like DNA-binding domain superfamily/Winged helix DNA-binding domain"/>
    <property type="match status" value="1"/>
</dbReference>